<evidence type="ECO:0000256" key="1">
    <source>
        <dbReference type="ARBA" id="ARBA00010875"/>
    </source>
</evidence>
<dbReference type="SUPFAM" id="SSF55486">
    <property type="entry name" value="Metalloproteases ('zincins'), catalytic domain"/>
    <property type="match status" value="1"/>
</dbReference>
<feature type="binding site" evidence="7">
    <location>
        <position position="120"/>
    </location>
    <ligand>
        <name>Zn(2+)</name>
        <dbReference type="ChEBI" id="CHEBI:29105"/>
        <note>catalytic</note>
    </ligand>
</feature>
<evidence type="ECO:0000256" key="7">
    <source>
        <dbReference type="HAMAP-Rule" id="MF_00009"/>
    </source>
</evidence>
<comment type="similarity">
    <text evidence="1 7">Belongs to the endoribonuclease YbeY family.</text>
</comment>
<dbReference type="InterPro" id="IPR023091">
    <property type="entry name" value="MetalPrtase_cat_dom_sf_prd"/>
</dbReference>
<keyword evidence="7" id="KW-0963">Cytoplasm</keyword>
<evidence type="ECO:0000256" key="6">
    <source>
        <dbReference type="ARBA" id="ARBA00022833"/>
    </source>
</evidence>
<dbReference type="GO" id="GO:0005737">
    <property type="term" value="C:cytoplasm"/>
    <property type="evidence" value="ECO:0007669"/>
    <property type="project" value="UniProtKB-SubCell"/>
</dbReference>
<keyword evidence="7" id="KW-0698">rRNA processing</keyword>
<dbReference type="eggNOG" id="COG0319">
    <property type="taxonomic scope" value="Bacteria"/>
</dbReference>
<feature type="binding site" evidence="7">
    <location>
        <position position="110"/>
    </location>
    <ligand>
        <name>Zn(2+)</name>
        <dbReference type="ChEBI" id="CHEBI:29105"/>
        <note>catalytic</note>
    </ligand>
</feature>
<dbReference type="PROSITE" id="PS01306">
    <property type="entry name" value="UPF0054"/>
    <property type="match status" value="1"/>
</dbReference>
<keyword evidence="2 7" id="KW-0540">Nuclease</keyword>
<dbReference type="Proteomes" id="UP000000379">
    <property type="component" value="Chromosome"/>
</dbReference>
<keyword evidence="6 7" id="KW-0862">Zinc</keyword>
<dbReference type="EC" id="3.1.-.-" evidence="7"/>
<evidence type="ECO:0000256" key="4">
    <source>
        <dbReference type="ARBA" id="ARBA00022759"/>
    </source>
</evidence>
<dbReference type="AlphaFoldDB" id="D7CS48"/>
<keyword evidence="4 7" id="KW-0255">Endonuclease</keyword>
<feature type="binding site" evidence="7">
    <location>
        <position position="114"/>
    </location>
    <ligand>
        <name>Zn(2+)</name>
        <dbReference type="ChEBI" id="CHEBI:29105"/>
        <note>catalytic</note>
    </ligand>
</feature>
<organism evidence="8 9">
    <name type="scientific">Truepera radiovictrix (strain DSM 17093 / CIP 108686 / LMG 22925 / RQ-24)</name>
    <dbReference type="NCBI Taxonomy" id="649638"/>
    <lineage>
        <taxon>Bacteria</taxon>
        <taxon>Thermotogati</taxon>
        <taxon>Deinococcota</taxon>
        <taxon>Deinococci</taxon>
        <taxon>Trueperales</taxon>
        <taxon>Trueperaceae</taxon>
        <taxon>Truepera</taxon>
    </lineage>
</organism>
<keyword evidence="5 7" id="KW-0378">Hydrolase</keyword>
<proteinExistence type="inferred from homology"/>
<reference evidence="9" key="1">
    <citation type="submission" date="2010-05" db="EMBL/GenBank/DDBJ databases">
        <title>The complete genome of Truepera radiovictris DSM 17093.</title>
        <authorList>
            <consortium name="US DOE Joint Genome Institute (JGI-PGF)"/>
            <person name="Lucas S."/>
            <person name="Copeland A."/>
            <person name="Lapidus A."/>
            <person name="Glavina del Rio T."/>
            <person name="Dalin E."/>
            <person name="Tice H."/>
            <person name="Bruce D."/>
            <person name="Goodwin L."/>
            <person name="Pitluck S."/>
            <person name="Kyrpides N."/>
            <person name="Mavromatis K."/>
            <person name="Ovchinnikova G."/>
            <person name="Munk A.C."/>
            <person name="Detter J.C."/>
            <person name="Han C."/>
            <person name="Tapia R."/>
            <person name="Land M."/>
            <person name="Hauser L."/>
            <person name="Markowitz V."/>
            <person name="Cheng J.-F."/>
            <person name="Hugenholtz P."/>
            <person name="Woyke T."/>
            <person name="Wu D."/>
            <person name="Tindall B."/>
            <person name="Pomrenke H.G."/>
            <person name="Brambilla E."/>
            <person name="Klenk H.-P."/>
            <person name="Eisen J.A."/>
        </authorList>
    </citation>
    <scope>NUCLEOTIDE SEQUENCE [LARGE SCALE GENOMIC DNA]</scope>
    <source>
        <strain evidence="9">DSM 17093 / CIP 108686 / LMG 22925 / RQ-24</strain>
    </source>
</reference>
<comment type="subcellular location">
    <subcellularLocation>
        <location evidence="7">Cytoplasm</location>
    </subcellularLocation>
</comment>
<gene>
    <name evidence="7" type="primary">ybeY</name>
    <name evidence="8" type="ordered locus">Trad_0443</name>
</gene>
<reference evidence="8 9" key="2">
    <citation type="journal article" date="2011" name="Stand. Genomic Sci.">
        <title>Complete genome sequence of Truepera radiovictrix type strain (RQ-24).</title>
        <authorList>
            <person name="Ivanova N."/>
            <person name="Rohde C."/>
            <person name="Munk C."/>
            <person name="Nolan M."/>
            <person name="Lucas S."/>
            <person name="Del Rio T.G."/>
            <person name="Tice H."/>
            <person name="Deshpande S."/>
            <person name="Cheng J.F."/>
            <person name="Tapia R."/>
            <person name="Han C."/>
            <person name="Goodwin L."/>
            <person name="Pitluck S."/>
            <person name="Liolios K."/>
            <person name="Mavromatis K."/>
            <person name="Mikhailova N."/>
            <person name="Pati A."/>
            <person name="Chen A."/>
            <person name="Palaniappan K."/>
            <person name="Land M."/>
            <person name="Hauser L."/>
            <person name="Chang Y.J."/>
            <person name="Jeffries C.D."/>
            <person name="Brambilla E."/>
            <person name="Rohde M."/>
            <person name="Goker M."/>
            <person name="Tindall B.J."/>
            <person name="Woyke T."/>
            <person name="Bristow J."/>
            <person name="Eisen J.A."/>
            <person name="Markowitz V."/>
            <person name="Hugenholtz P."/>
            <person name="Kyrpides N.C."/>
            <person name="Klenk H.P."/>
            <person name="Lapidus A."/>
        </authorList>
    </citation>
    <scope>NUCLEOTIDE SEQUENCE [LARGE SCALE GENOMIC DNA]</scope>
    <source>
        <strain evidence="9">DSM 17093 / CIP 108686 / LMG 22925 / RQ-24</strain>
    </source>
</reference>
<dbReference type="PANTHER" id="PTHR46986">
    <property type="entry name" value="ENDORIBONUCLEASE YBEY, CHLOROPLASTIC"/>
    <property type="match status" value="1"/>
</dbReference>
<dbReference type="OrthoDB" id="9807740at2"/>
<dbReference type="GO" id="GO:0004521">
    <property type="term" value="F:RNA endonuclease activity"/>
    <property type="evidence" value="ECO:0007669"/>
    <property type="project" value="UniProtKB-UniRule"/>
</dbReference>
<evidence type="ECO:0000256" key="2">
    <source>
        <dbReference type="ARBA" id="ARBA00022722"/>
    </source>
</evidence>
<evidence type="ECO:0000256" key="3">
    <source>
        <dbReference type="ARBA" id="ARBA00022723"/>
    </source>
</evidence>
<keyword evidence="3 7" id="KW-0479">Metal-binding</keyword>
<evidence type="ECO:0000313" key="9">
    <source>
        <dbReference type="Proteomes" id="UP000000379"/>
    </source>
</evidence>
<dbReference type="GO" id="GO:0008270">
    <property type="term" value="F:zinc ion binding"/>
    <property type="evidence" value="ECO:0007669"/>
    <property type="project" value="UniProtKB-UniRule"/>
</dbReference>
<dbReference type="STRING" id="649638.Trad_0443"/>
<comment type="cofactor">
    <cofactor evidence="7">
        <name>Zn(2+)</name>
        <dbReference type="ChEBI" id="CHEBI:29105"/>
    </cofactor>
    <text evidence="7">Binds 1 zinc ion.</text>
</comment>
<dbReference type="PANTHER" id="PTHR46986:SF1">
    <property type="entry name" value="ENDORIBONUCLEASE YBEY, CHLOROPLASTIC"/>
    <property type="match status" value="1"/>
</dbReference>
<dbReference type="Gene3D" id="3.40.390.30">
    <property type="entry name" value="Metalloproteases ('zincins'), catalytic domain"/>
    <property type="match status" value="1"/>
</dbReference>
<dbReference type="HAMAP" id="MF_00009">
    <property type="entry name" value="Endoribonucl_YbeY"/>
    <property type="match status" value="1"/>
</dbReference>
<dbReference type="HOGENOM" id="CLU_1692595_0_0_0"/>
<keyword evidence="9" id="KW-1185">Reference proteome</keyword>
<dbReference type="GO" id="GO:0004222">
    <property type="term" value="F:metalloendopeptidase activity"/>
    <property type="evidence" value="ECO:0007669"/>
    <property type="project" value="InterPro"/>
</dbReference>
<dbReference type="InterPro" id="IPR002036">
    <property type="entry name" value="YbeY"/>
</dbReference>
<dbReference type="NCBIfam" id="TIGR00043">
    <property type="entry name" value="rRNA maturation RNase YbeY"/>
    <property type="match status" value="1"/>
</dbReference>
<dbReference type="InterPro" id="IPR020549">
    <property type="entry name" value="YbeY_CS"/>
</dbReference>
<keyword evidence="7" id="KW-0690">Ribosome biogenesis</keyword>
<comment type="function">
    <text evidence="7">Single strand-specific metallo-endoribonuclease involved in late-stage 70S ribosome quality control and in maturation of the 3' terminus of the 16S rRNA.</text>
</comment>
<name>D7CS48_TRURR</name>
<protein>
    <recommendedName>
        <fullName evidence="7">Endoribonuclease YbeY</fullName>
        <ecNumber evidence="7">3.1.-.-</ecNumber>
    </recommendedName>
</protein>
<dbReference type="EMBL" id="CP002049">
    <property type="protein sequence ID" value="ADI13580.1"/>
    <property type="molecule type" value="Genomic_DNA"/>
</dbReference>
<dbReference type="Pfam" id="PF02130">
    <property type="entry name" value="YbeY"/>
    <property type="match status" value="1"/>
</dbReference>
<evidence type="ECO:0000256" key="5">
    <source>
        <dbReference type="ARBA" id="ARBA00022801"/>
    </source>
</evidence>
<accession>D7CS48</accession>
<dbReference type="GO" id="GO:0006364">
    <property type="term" value="P:rRNA processing"/>
    <property type="evidence" value="ECO:0007669"/>
    <property type="project" value="UniProtKB-UniRule"/>
</dbReference>
<dbReference type="RefSeq" id="WP_013176960.1">
    <property type="nucleotide sequence ID" value="NC_014221.1"/>
</dbReference>
<evidence type="ECO:0000313" key="8">
    <source>
        <dbReference type="EMBL" id="ADI13580.1"/>
    </source>
</evidence>
<dbReference type="KEGG" id="tra:Trad_0443"/>
<sequence>MIEILAERPYPFRKRLQAVVTALKAELGAGDKELTIVLVDDPKIRELNRAHRGEDAPTDVLSYPLAEPDDAGFPEVPHLGDIVISLDTAARQAAAQGHTLELEVVTLAAHGLTHLLGFDHPTEEAWTTFRQNQARAAALLERSRERA</sequence>